<gene>
    <name evidence="1" type="ORF">FIBSPDRAFT_731646</name>
</gene>
<organism evidence="1 2">
    <name type="scientific">Athelia psychrophila</name>
    <dbReference type="NCBI Taxonomy" id="1759441"/>
    <lineage>
        <taxon>Eukaryota</taxon>
        <taxon>Fungi</taxon>
        <taxon>Dikarya</taxon>
        <taxon>Basidiomycota</taxon>
        <taxon>Agaricomycotina</taxon>
        <taxon>Agaricomycetes</taxon>
        <taxon>Agaricomycetidae</taxon>
        <taxon>Atheliales</taxon>
        <taxon>Atheliaceae</taxon>
        <taxon>Athelia</taxon>
    </lineage>
</organism>
<evidence type="ECO:0000313" key="1">
    <source>
        <dbReference type="EMBL" id="KZP26850.1"/>
    </source>
</evidence>
<keyword evidence="2" id="KW-1185">Reference proteome</keyword>
<sequence>MFVHRWDAAAVPGQEGTAICHARVDPHLMVGCETFLGDVDMRLLEPLQKVQHAFLQRLVGLNPKAARAFCFPETGVLPPPHGRIILAVRYLQYVLSRPVDDLVACALRQCELMHPKGSPN</sequence>
<accession>A0A166Q7P2</accession>
<dbReference type="EMBL" id="KV417512">
    <property type="protein sequence ID" value="KZP26850.1"/>
    <property type="molecule type" value="Genomic_DNA"/>
</dbReference>
<dbReference type="Proteomes" id="UP000076532">
    <property type="component" value="Unassembled WGS sequence"/>
</dbReference>
<reference evidence="1 2" key="1">
    <citation type="journal article" date="2016" name="Mol. Biol. Evol.">
        <title>Comparative Genomics of Early-Diverging Mushroom-Forming Fungi Provides Insights into the Origins of Lignocellulose Decay Capabilities.</title>
        <authorList>
            <person name="Nagy L.G."/>
            <person name="Riley R."/>
            <person name="Tritt A."/>
            <person name="Adam C."/>
            <person name="Daum C."/>
            <person name="Floudas D."/>
            <person name="Sun H."/>
            <person name="Yadav J.S."/>
            <person name="Pangilinan J."/>
            <person name="Larsson K.H."/>
            <person name="Matsuura K."/>
            <person name="Barry K."/>
            <person name="Labutti K."/>
            <person name="Kuo R."/>
            <person name="Ohm R.A."/>
            <person name="Bhattacharya S.S."/>
            <person name="Shirouzu T."/>
            <person name="Yoshinaga Y."/>
            <person name="Martin F.M."/>
            <person name="Grigoriev I.V."/>
            <person name="Hibbett D.S."/>
        </authorList>
    </citation>
    <scope>NUCLEOTIDE SEQUENCE [LARGE SCALE GENOMIC DNA]</scope>
    <source>
        <strain evidence="1 2">CBS 109695</strain>
    </source>
</reference>
<proteinExistence type="predicted"/>
<protein>
    <submittedName>
        <fullName evidence="1">Uncharacterized protein</fullName>
    </submittedName>
</protein>
<dbReference type="STRING" id="436010.A0A166Q7P2"/>
<name>A0A166Q7P2_9AGAM</name>
<dbReference type="AlphaFoldDB" id="A0A166Q7P2"/>
<dbReference type="OrthoDB" id="3065006at2759"/>
<evidence type="ECO:0000313" key="2">
    <source>
        <dbReference type="Proteomes" id="UP000076532"/>
    </source>
</evidence>